<feature type="compositionally biased region" description="Basic and acidic residues" evidence="8">
    <location>
        <begin position="117"/>
        <end position="131"/>
    </location>
</feature>
<comment type="subcellular location">
    <subcellularLocation>
        <location evidence="3">Cytoplasm</location>
    </subcellularLocation>
    <subcellularLocation>
        <location evidence="2">Nucleus</location>
    </subcellularLocation>
</comment>
<dbReference type="SMART" id="SM01312">
    <property type="entry name" value="RTC4"/>
    <property type="match status" value="1"/>
</dbReference>
<evidence type="ECO:0000256" key="1">
    <source>
        <dbReference type="ARBA" id="ARBA00002738"/>
    </source>
</evidence>
<dbReference type="Proteomes" id="UP000193920">
    <property type="component" value="Unassembled WGS sequence"/>
</dbReference>
<sequence length="680" mass="78298">MEKDKNKYFDIKTQKDSKSQILKKLLSKNSNDRVIKRRVGLPLPTKLNFSSNLQKNKKMGNKSIYHLSDYDNLMNKMDKMFENQKSIDDKLNEITESLKKSRNNHDKNATTSTSFSENKRKKDNPEFDKKIDSLNSSKRRKFNNDNDESKEKVLKMASTLSNDLREDQILEQQIEAFKQIDKEFEGDDFDEDLFNYDINKYTNESLNIKRPRRHITLECYRRKKDFSSLKKKYILNNTFDNKEDKATFKCPYCYYEYFDDMEETVYHELLAFLEANHMEKDGKIIGSNVPVMKQYEFCRLHQAKLVIIPQGLQKGYPLHINFDLLQERIERFKEDLFHIIYGRKKSYFRELALQEYKRFGTNKARNCHSLIQRFDKTFVGYYGSKGFNIITEILLNMFFVKKKENELITESKNETMEMTSTSSSSSSSSSATSTSTSSSTTNNKSTIINNSLSTSTLNSISTSTSIHPSINHSTTTTTTNTTTNNNTTTNTTTTTTTTTTTIATSSITNSSTNTTNTTTTNSITNSSTNITNTNSITNSSTNITNTTNPNTNITSNFSDSKISTSSSKKSSSTMNNNEKFPLDRNKSNKIDTNKSKNEKIKNQGSLEKYNTVIKIEKILTFELTKPQKPFEYIQEVLVPECGVRLIAEDQHLQKDNEEDIEKARKIMEESNDFGLVVHEF</sequence>
<dbReference type="InterPro" id="IPR028094">
    <property type="entry name" value="RTC4_C"/>
</dbReference>
<evidence type="ECO:0000256" key="7">
    <source>
        <dbReference type="ARBA" id="ARBA00023242"/>
    </source>
</evidence>
<evidence type="ECO:0000313" key="11">
    <source>
        <dbReference type="Proteomes" id="UP000193920"/>
    </source>
</evidence>
<organism evidence="10 11">
    <name type="scientific">Neocallimastix californiae</name>
    <dbReference type="NCBI Taxonomy" id="1754190"/>
    <lineage>
        <taxon>Eukaryota</taxon>
        <taxon>Fungi</taxon>
        <taxon>Fungi incertae sedis</taxon>
        <taxon>Chytridiomycota</taxon>
        <taxon>Chytridiomycota incertae sedis</taxon>
        <taxon>Neocallimastigomycetes</taxon>
        <taxon>Neocallimastigales</taxon>
        <taxon>Neocallimastigaceae</taxon>
        <taxon>Neocallimastix</taxon>
    </lineage>
</organism>
<evidence type="ECO:0000313" key="10">
    <source>
        <dbReference type="EMBL" id="ORY76484.1"/>
    </source>
</evidence>
<evidence type="ECO:0000256" key="5">
    <source>
        <dbReference type="ARBA" id="ARBA00015162"/>
    </source>
</evidence>
<feature type="region of interest" description="Disordered" evidence="8">
    <location>
        <begin position="507"/>
        <end position="598"/>
    </location>
</feature>
<gene>
    <name evidence="10" type="ORF">LY90DRAFT_698802</name>
</gene>
<comment type="similarity">
    <text evidence="4">Belongs to the RTC4 family.</text>
</comment>
<evidence type="ECO:0000256" key="6">
    <source>
        <dbReference type="ARBA" id="ARBA00022490"/>
    </source>
</evidence>
<comment type="caution">
    <text evidence="10">The sequence shown here is derived from an EMBL/GenBank/DDBJ whole genome shotgun (WGS) entry which is preliminary data.</text>
</comment>
<feature type="region of interest" description="Disordered" evidence="8">
    <location>
        <begin position="98"/>
        <end position="131"/>
    </location>
</feature>
<reference evidence="10 11" key="1">
    <citation type="submission" date="2016-08" db="EMBL/GenBank/DDBJ databases">
        <title>A Parts List for Fungal Cellulosomes Revealed by Comparative Genomics.</title>
        <authorList>
            <consortium name="DOE Joint Genome Institute"/>
            <person name="Haitjema C.H."/>
            <person name="Gilmore S.P."/>
            <person name="Henske J.K."/>
            <person name="Solomon K.V."/>
            <person name="De Groot R."/>
            <person name="Kuo A."/>
            <person name="Mondo S.J."/>
            <person name="Salamov A.A."/>
            <person name="Labutti K."/>
            <person name="Zhao Z."/>
            <person name="Chiniquy J."/>
            <person name="Barry K."/>
            <person name="Brewer H.M."/>
            <person name="Purvine S.O."/>
            <person name="Wright A.T."/>
            <person name="Boxma B."/>
            <person name="Van Alen T."/>
            <person name="Hackstein J.H."/>
            <person name="Baker S.E."/>
            <person name="Grigoriev I.V."/>
            <person name="O'Malley M.A."/>
        </authorList>
    </citation>
    <scope>NUCLEOTIDE SEQUENCE [LARGE SCALE GENOMIC DNA]</scope>
    <source>
        <strain evidence="10 11">G1</strain>
    </source>
</reference>
<evidence type="ECO:0000256" key="8">
    <source>
        <dbReference type="SAM" id="MobiDB-lite"/>
    </source>
</evidence>
<proteinExistence type="inferred from homology"/>
<dbReference type="GO" id="GO:0005737">
    <property type="term" value="C:cytoplasm"/>
    <property type="evidence" value="ECO:0007669"/>
    <property type="project" value="UniProtKB-SubCell"/>
</dbReference>
<protein>
    <recommendedName>
        <fullName evidence="5">Restriction of telomere capping protein 4</fullName>
    </recommendedName>
</protein>
<evidence type="ECO:0000256" key="2">
    <source>
        <dbReference type="ARBA" id="ARBA00004123"/>
    </source>
</evidence>
<evidence type="ECO:0000259" key="9">
    <source>
        <dbReference type="SMART" id="SM01312"/>
    </source>
</evidence>
<accession>A0A1Y2EYZ5</accession>
<name>A0A1Y2EYZ5_9FUNG</name>
<feature type="compositionally biased region" description="Low complexity" evidence="8">
    <location>
        <begin position="507"/>
        <end position="579"/>
    </location>
</feature>
<feature type="region of interest" description="Disordered" evidence="8">
    <location>
        <begin position="410"/>
        <end position="495"/>
    </location>
</feature>
<feature type="compositionally biased region" description="Low complexity" evidence="8">
    <location>
        <begin position="419"/>
        <end position="495"/>
    </location>
</feature>
<feature type="domain" description="Restriction of telomere capping protein 4 C-terminal" evidence="9">
    <location>
        <begin position="340"/>
        <end position="680"/>
    </location>
</feature>
<evidence type="ECO:0000256" key="3">
    <source>
        <dbReference type="ARBA" id="ARBA00004496"/>
    </source>
</evidence>
<dbReference type="OrthoDB" id="2150454at2759"/>
<evidence type="ECO:0000256" key="4">
    <source>
        <dbReference type="ARBA" id="ARBA00009461"/>
    </source>
</evidence>
<comment type="function">
    <text evidence="1">May be involved in a process influencing telomere capping.</text>
</comment>
<dbReference type="PANTHER" id="PTHR41391">
    <property type="entry name" value="RESTRICTION OF TELOMERE CAPPING PROTEIN 4"/>
    <property type="match status" value="1"/>
</dbReference>
<dbReference type="EMBL" id="MCOG01000022">
    <property type="protein sequence ID" value="ORY76484.1"/>
    <property type="molecule type" value="Genomic_DNA"/>
</dbReference>
<dbReference type="PANTHER" id="PTHR41391:SF1">
    <property type="entry name" value="RESTRICTION OF TELOMERE CAPPING PROTEIN 4"/>
    <property type="match status" value="1"/>
</dbReference>
<keyword evidence="11" id="KW-1185">Reference proteome</keyword>
<feature type="compositionally biased region" description="Basic and acidic residues" evidence="8">
    <location>
        <begin position="580"/>
        <end position="598"/>
    </location>
</feature>
<dbReference type="AlphaFoldDB" id="A0A1Y2EYZ5"/>
<feature type="compositionally biased region" description="Basic and acidic residues" evidence="8">
    <location>
        <begin position="98"/>
        <end position="108"/>
    </location>
</feature>
<keyword evidence="7" id="KW-0539">Nucleus</keyword>
<dbReference type="InterPro" id="IPR039024">
    <property type="entry name" value="RTC4"/>
</dbReference>
<dbReference type="GO" id="GO:0005634">
    <property type="term" value="C:nucleus"/>
    <property type="evidence" value="ECO:0007669"/>
    <property type="project" value="UniProtKB-SubCell"/>
</dbReference>
<keyword evidence="6" id="KW-0963">Cytoplasm</keyword>
<dbReference type="Pfam" id="PF14474">
    <property type="entry name" value="RTC4"/>
    <property type="match status" value="2"/>
</dbReference>